<dbReference type="AlphaFoldDB" id="A0AAD6Z1V6"/>
<organism evidence="3 4">
    <name type="scientific">Mycena albidolilacea</name>
    <dbReference type="NCBI Taxonomy" id="1033008"/>
    <lineage>
        <taxon>Eukaryota</taxon>
        <taxon>Fungi</taxon>
        <taxon>Dikarya</taxon>
        <taxon>Basidiomycota</taxon>
        <taxon>Agaricomycotina</taxon>
        <taxon>Agaricomycetes</taxon>
        <taxon>Agaricomycetidae</taxon>
        <taxon>Agaricales</taxon>
        <taxon>Marasmiineae</taxon>
        <taxon>Mycenaceae</taxon>
        <taxon>Mycena</taxon>
    </lineage>
</organism>
<protein>
    <recommendedName>
        <fullName evidence="2">Membrane anchor Opy2 N-terminal domain-containing protein</fullName>
    </recommendedName>
</protein>
<gene>
    <name evidence="3" type="ORF">DFH08DRAFT_903847</name>
</gene>
<keyword evidence="1" id="KW-0732">Signal</keyword>
<evidence type="ECO:0000256" key="1">
    <source>
        <dbReference type="SAM" id="SignalP"/>
    </source>
</evidence>
<accession>A0AAD6Z1V6</accession>
<sequence>MFKLFSLPTLLLASLAIGVFASTPLGDNGCIICTQEIPECHCSVYESCIIIPQTCFECAHAVCLPPRKDTTDAEGSKSAK</sequence>
<evidence type="ECO:0000313" key="4">
    <source>
        <dbReference type="Proteomes" id="UP001218218"/>
    </source>
</evidence>
<dbReference type="EMBL" id="JARIHO010000104">
    <property type="protein sequence ID" value="KAJ7303648.1"/>
    <property type="molecule type" value="Genomic_DNA"/>
</dbReference>
<dbReference type="InterPro" id="IPR018571">
    <property type="entry name" value="Membrane_anchor_Opy2_N"/>
</dbReference>
<evidence type="ECO:0000313" key="3">
    <source>
        <dbReference type="EMBL" id="KAJ7303648.1"/>
    </source>
</evidence>
<evidence type="ECO:0000259" key="2">
    <source>
        <dbReference type="Pfam" id="PF09463"/>
    </source>
</evidence>
<name>A0AAD6Z1V6_9AGAR</name>
<keyword evidence="4" id="KW-1185">Reference proteome</keyword>
<feature type="chain" id="PRO_5041913424" description="Membrane anchor Opy2 N-terminal domain-containing protein" evidence="1">
    <location>
        <begin position="22"/>
        <end position="80"/>
    </location>
</feature>
<reference evidence="3" key="1">
    <citation type="submission" date="2023-03" db="EMBL/GenBank/DDBJ databases">
        <title>Massive genome expansion in bonnet fungi (Mycena s.s.) driven by repeated elements and novel gene families across ecological guilds.</title>
        <authorList>
            <consortium name="Lawrence Berkeley National Laboratory"/>
            <person name="Harder C.B."/>
            <person name="Miyauchi S."/>
            <person name="Viragh M."/>
            <person name="Kuo A."/>
            <person name="Thoen E."/>
            <person name="Andreopoulos B."/>
            <person name="Lu D."/>
            <person name="Skrede I."/>
            <person name="Drula E."/>
            <person name="Henrissat B."/>
            <person name="Morin E."/>
            <person name="Kohler A."/>
            <person name="Barry K."/>
            <person name="LaButti K."/>
            <person name="Morin E."/>
            <person name="Salamov A."/>
            <person name="Lipzen A."/>
            <person name="Mereny Z."/>
            <person name="Hegedus B."/>
            <person name="Baldrian P."/>
            <person name="Stursova M."/>
            <person name="Weitz H."/>
            <person name="Taylor A."/>
            <person name="Grigoriev I.V."/>
            <person name="Nagy L.G."/>
            <person name="Martin F."/>
            <person name="Kauserud H."/>
        </authorList>
    </citation>
    <scope>NUCLEOTIDE SEQUENCE</scope>
    <source>
        <strain evidence="3">CBHHK002</strain>
    </source>
</reference>
<feature type="signal peptide" evidence="1">
    <location>
        <begin position="1"/>
        <end position="21"/>
    </location>
</feature>
<dbReference type="Pfam" id="PF09463">
    <property type="entry name" value="Opy2"/>
    <property type="match status" value="1"/>
</dbReference>
<comment type="caution">
    <text evidence="3">The sequence shown here is derived from an EMBL/GenBank/DDBJ whole genome shotgun (WGS) entry which is preliminary data.</text>
</comment>
<proteinExistence type="predicted"/>
<feature type="domain" description="Membrane anchor Opy2 N-terminal" evidence="2">
    <location>
        <begin position="30"/>
        <end position="63"/>
    </location>
</feature>
<dbReference type="Proteomes" id="UP001218218">
    <property type="component" value="Unassembled WGS sequence"/>
</dbReference>